<proteinExistence type="inferred from homology"/>
<comment type="cofactor">
    <cofactor evidence="1">
        <name>Mo-bis(molybdopterin guanine dinucleotide)</name>
        <dbReference type="ChEBI" id="CHEBI:60539"/>
    </cofactor>
</comment>
<dbReference type="InterPro" id="IPR006656">
    <property type="entry name" value="Mopterin_OxRdtase"/>
</dbReference>
<feature type="domain" description="Molybdopterin oxidoreductase" evidence="6">
    <location>
        <begin position="78"/>
        <end position="592"/>
    </location>
</feature>
<dbReference type="GO" id="GO:0016491">
    <property type="term" value="F:oxidoreductase activity"/>
    <property type="evidence" value="ECO:0007669"/>
    <property type="project" value="UniProtKB-KW"/>
</dbReference>
<dbReference type="AlphaFoldDB" id="A0A1G6AWF4"/>
<dbReference type="InterPro" id="IPR009010">
    <property type="entry name" value="Asp_de-COase-like_dom_sf"/>
</dbReference>
<dbReference type="GO" id="GO:0009061">
    <property type="term" value="P:anaerobic respiration"/>
    <property type="evidence" value="ECO:0007669"/>
    <property type="project" value="TreeGrafter"/>
</dbReference>
<dbReference type="Proteomes" id="UP000199228">
    <property type="component" value="Unassembled WGS sequence"/>
</dbReference>
<sequence length="932" mass="106176">MSELVRKTMMTTGGPVFVYVDEEEDKIVRVTPMDLDDDDAPGWKIEARGHEFTPPRKTTVTPVTQQFKSMIYSDRRNLYPMKRVDFDPNGDRHEENRGISGYERISWDEALDIVCNEIRRIKRDYGPGAMVIEPSSHHLWGTVGYRHSTLFRFMNATGMTYADHNPDSWEGWHWGATHMYGFTARLGNPEQTDLLEDCLQNCEMMVFWSSDPETNNGIYGAFESTIRRRWLKELGVKMIFIDPYYNHTNQLYGGKWFSPQLGTDAALALGIAHTWLVEGTYDKEYVKTHAEGFEEWTDYVLGKSDGIEKSADWAAKECKIPAYDIRALAREWAKHKTMLAAGGLGGWGGCCRSPIGMDWSRMMIALITMQGLGKPGINIYSTTQGVPVDSDFYFPGYADGGICGDAQNSAAGAVLAYRMFNGVDSRPMTSNLSTAAAVHVDRMRLPETILDDRVEWYGRGFVGDSQEQQFHEYHYPANGFSRVQMLYKYGGSHIGTMGQGDRYARMYRTKKLPFVVSQSIWFEGEVPFADIILPACTNFERWDIGEWASNSGYNPDSHNQANYRVITLQKKCIEPLGESMSDYEIFHAICERLHVGDVFSEGKTELGWVKQMFYASDLPKVVSWEKFFEKGYFIVPLDGKAPSAPAFRWFAEGREQDTRGWISRFRPGDLVDQQGLQTQSGKIEFVSNSLKRFGHYDTDDTERPLMPMYIPSWEGHHTERIKKYPLAVLSPHPRFSFHTQGDGKDSFVQDIEDHRVFVDGFWYWIMRINPKDAKARGIKNNDLVKAYNDRGAVIFAAQVTERVPEGTCHCYESSAEYKPLGEPGHSVDRGGCINILTPSRFLSKYATGMATEHCLVEIEKWDRAELKDYKEKPLDKNHGGAEEKANWNNPANVPVGATIKEGQFYTDPNCDEMVWTEKAWKFSGSQWKGGQK</sequence>
<dbReference type="GO" id="GO:0030288">
    <property type="term" value="C:outer membrane-bounded periplasmic space"/>
    <property type="evidence" value="ECO:0007669"/>
    <property type="project" value="TreeGrafter"/>
</dbReference>
<dbReference type="Pfam" id="PF00384">
    <property type="entry name" value="Molybdopterin"/>
    <property type="match status" value="1"/>
</dbReference>
<dbReference type="STRING" id="1732.SAMN02910417_00972"/>
<evidence type="ECO:0000259" key="7">
    <source>
        <dbReference type="Pfam" id="PF01568"/>
    </source>
</evidence>
<dbReference type="Gene3D" id="2.40.40.20">
    <property type="match status" value="1"/>
</dbReference>
<organism evidence="9 10">
    <name type="scientific">Eubacterium oxidoreducens</name>
    <dbReference type="NCBI Taxonomy" id="1732"/>
    <lineage>
        <taxon>Bacteria</taxon>
        <taxon>Bacillati</taxon>
        <taxon>Bacillota</taxon>
        <taxon>Clostridia</taxon>
        <taxon>Eubacteriales</taxon>
        <taxon>Eubacteriaceae</taxon>
        <taxon>Eubacterium</taxon>
    </lineage>
</organism>
<gene>
    <name evidence="9" type="ORF">SAMN02910417_00972</name>
</gene>
<feature type="domain" description="Pyrogallol hydroxytransferase large subunit-like N-terminal" evidence="8">
    <location>
        <begin position="14"/>
        <end position="70"/>
    </location>
</feature>
<evidence type="ECO:0000256" key="4">
    <source>
        <dbReference type="ARBA" id="ARBA00022723"/>
    </source>
</evidence>
<dbReference type="InterPro" id="IPR006657">
    <property type="entry name" value="MoPterin_dinucl-bd_dom"/>
</dbReference>
<feature type="domain" description="Molybdopterin dinucleotide-binding" evidence="7">
    <location>
        <begin position="765"/>
        <end position="854"/>
    </location>
</feature>
<reference evidence="9 10" key="1">
    <citation type="submission" date="2016-10" db="EMBL/GenBank/DDBJ databases">
        <authorList>
            <person name="de Groot N.N."/>
        </authorList>
    </citation>
    <scope>NUCLEOTIDE SEQUENCE [LARGE SCALE GENOMIC DNA]</scope>
    <source>
        <strain evidence="9 10">DSM 3217</strain>
    </source>
</reference>
<comment type="similarity">
    <text evidence="2">Belongs to the prokaryotic molybdopterin-containing oxidoreductase family.</text>
</comment>
<dbReference type="InterPro" id="IPR050612">
    <property type="entry name" value="Prok_Mopterin_Oxidored"/>
</dbReference>
<dbReference type="PANTHER" id="PTHR43742:SF10">
    <property type="entry name" value="TRIMETHYLAMINE-N-OXIDE REDUCTASE 2"/>
    <property type="match status" value="1"/>
</dbReference>
<dbReference type="SUPFAM" id="SSF53706">
    <property type="entry name" value="Formate dehydrogenase/DMSO reductase, domains 1-3"/>
    <property type="match status" value="1"/>
</dbReference>
<dbReference type="OrthoDB" id="9803192at2"/>
<dbReference type="Pfam" id="PF01568">
    <property type="entry name" value="Molydop_binding"/>
    <property type="match status" value="1"/>
</dbReference>
<dbReference type="EMBL" id="FMXR01000007">
    <property type="protein sequence ID" value="SDB12727.1"/>
    <property type="molecule type" value="Genomic_DNA"/>
</dbReference>
<dbReference type="GO" id="GO:0030151">
    <property type="term" value="F:molybdenum ion binding"/>
    <property type="evidence" value="ECO:0007669"/>
    <property type="project" value="TreeGrafter"/>
</dbReference>
<evidence type="ECO:0000256" key="5">
    <source>
        <dbReference type="ARBA" id="ARBA00023002"/>
    </source>
</evidence>
<evidence type="ECO:0000259" key="6">
    <source>
        <dbReference type="Pfam" id="PF00384"/>
    </source>
</evidence>
<evidence type="ECO:0000313" key="10">
    <source>
        <dbReference type="Proteomes" id="UP000199228"/>
    </source>
</evidence>
<keyword evidence="3" id="KW-0500">Molybdenum</keyword>
<dbReference type="GO" id="GO:0043546">
    <property type="term" value="F:molybdopterin cofactor binding"/>
    <property type="evidence" value="ECO:0007669"/>
    <property type="project" value="InterPro"/>
</dbReference>
<protein>
    <submittedName>
        <fullName evidence="9">Trimethylamine-N-oxide reductase (Cytochrome c)</fullName>
    </submittedName>
</protein>
<dbReference type="Pfam" id="PF21423">
    <property type="entry name" value="AhtL-like_1st"/>
    <property type="match status" value="1"/>
</dbReference>
<evidence type="ECO:0000256" key="3">
    <source>
        <dbReference type="ARBA" id="ARBA00022505"/>
    </source>
</evidence>
<dbReference type="Gene3D" id="3.40.50.740">
    <property type="match status" value="2"/>
</dbReference>
<keyword evidence="5" id="KW-0560">Oxidoreductase</keyword>
<dbReference type="SUPFAM" id="SSF50692">
    <property type="entry name" value="ADC-like"/>
    <property type="match status" value="1"/>
</dbReference>
<keyword evidence="10" id="KW-1185">Reference proteome</keyword>
<keyword evidence="4" id="KW-0479">Metal-binding</keyword>
<evidence type="ECO:0000313" key="9">
    <source>
        <dbReference type="EMBL" id="SDB12727.1"/>
    </source>
</evidence>
<dbReference type="Gene3D" id="2.20.25.340">
    <property type="match status" value="1"/>
</dbReference>
<accession>A0A1G6AWF4</accession>
<name>A0A1G6AWF4_EUBOX</name>
<dbReference type="PANTHER" id="PTHR43742">
    <property type="entry name" value="TRIMETHYLAMINE-N-OXIDE REDUCTASE"/>
    <property type="match status" value="1"/>
</dbReference>
<evidence type="ECO:0000256" key="2">
    <source>
        <dbReference type="ARBA" id="ARBA00010312"/>
    </source>
</evidence>
<evidence type="ECO:0000256" key="1">
    <source>
        <dbReference type="ARBA" id="ARBA00001942"/>
    </source>
</evidence>
<dbReference type="GO" id="GO:0009055">
    <property type="term" value="F:electron transfer activity"/>
    <property type="evidence" value="ECO:0007669"/>
    <property type="project" value="TreeGrafter"/>
</dbReference>
<dbReference type="InterPro" id="IPR049032">
    <property type="entry name" value="AhtL-like_N"/>
</dbReference>
<evidence type="ECO:0000259" key="8">
    <source>
        <dbReference type="Pfam" id="PF21423"/>
    </source>
</evidence>